<dbReference type="STRING" id="1227454.C446_08044"/>
<dbReference type="InterPro" id="IPR017437">
    <property type="entry name" value="ATP-NAD_kinase_PpnK-typ_C"/>
</dbReference>
<sequence length="288" mass="29461">MDSVAWPSDAEPIVGVVTSISDPETDDAAVGNDLVDDAATVTDSRDGTVVAGPLEDILEADPLPSVLVVRGDDGFSAVARAVTGTDTDVENAGVPPVLALRPATGLDAVVSSRLADALVAIIEGEGRVRERTVLEVDVPEGEPAAAFDVTLVTDEPARISEYGVHTDESRHRRGVDSFRADGVVVATAAGSRGYASALEGPLLSPAIDGVVVAPIGPFSTDTSRWVLSPPVSLSVERDEGSVTVVADGRSVGTVSADDVITVAAGGTLRTVTVPDDIPSMKTDAEDRG</sequence>
<proteinExistence type="predicted"/>
<dbReference type="InterPro" id="IPR016064">
    <property type="entry name" value="NAD/diacylglycerol_kinase_sf"/>
</dbReference>
<dbReference type="GO" id="GO:0006741">
    <property type="term" value="P:NADP+ biosynthetic process"/>
    <property type="evidence" value="ECO:0007669"/>
    <property type="project" value="TreeGrafter"/>
</dbReference>
<dbReference type="Proteomes" id="UP000011607">
    <property type="component" value="Unassembled WGS sequence"/>
</dbReference>
<dbReference type="SUPFAM" id="SSF111331">
    <property type="entry name" value="NAD kinase/diacylglycerol kinase-like"/>
    <property type="match status" value="1"/>
</dbReference>
<keyword evidence="1" id="KW-0418">Kinase</keyword>
<dbReference type="Pfam" id="PF20143">
    <property type="entry name" value="NAD_kinase_C"/>
    <property type="match status" value="1"/>
</dbReference>
<name>M0M204_9EURY</name>
<dbReference type="EMBL" id="AOMA01000078">
    <property type="protein sequence ID" value="EMA39857.1"/>
    <property type="molecule type" value="Genomic_DNA"/>
</dbReference>
<accession>M0M204</accession>
<organism evidence="1 2">
    <name type="scientific">Halobiforma nitratireducens JCM 10879</name>
    <dbReference type="NCBI Taxonomy" id="1227454"/>
    <lineage>
        <taxon>Archaea</taxon>
        <taxon>Methanobacteriati</taxon>
        <taxon>Methanobacteriota</taxon>
        <taxon>Stenosarchaea group</taxon>
        <taxon>Halobacteria</taxon>
        <taxon>Halobacteriales</taxon>
        <taxon>Natrialbaceae</taxon>
        <taxon>Halobiforma</taxon>
    </lineage>
</organism>
<dbReference type="PANTHER" id="PTHR20275:SF43">
    <property type="entry name" value="BIFUNCTIONAL NADP PHOSPHATASE_NAD KINASE"/>
    <property type="match status" value="1"/>
</dbReference>
<evidence type="ECO:0000313" key="2">
    <source>
        <dbReference type="Proteomes" id="UP000011607"/>
    </source>
</evidence>
<dbReference type="GO" id="GO:0019674">
    <property type="term" value="P:NAD+ metabolic process"/>
    <property type="evidence" value="ECO:0007669"/>
    <property type="project" value="InterPro"/>
</dbReference>
<dbReference type="OrthoDB" id="170401at2157"/>
<dbReference type="Gene3D" id="2.60.200.30">
    <property type="entry name" value="Probable inorganic polyphosphate/atp-NAD kinase, domain 2"/>
    <property type="match status" value="1"/>
</dbReference>
<protein>
    <submittedName>
        <fullName evidence="1">ATP-NAD/AcoX kinase</fullName>
    </submittedName>
</protein>
<dbReference type="PATRIC" id="fig|1227454.3.peg.1620"/>
<gene>
    <name evidence="1" type="ORF">C446_08044</name>
</gene>
<dbReference type="PANTHER" id="PTHR20275">
    <property type="entry name" value="NAD KINASE"/>
    <property type="match status" value="1"/>
</dbReference>
<keyword evidence="2" id="KW-1185">Reference proteome</keyword>
<dbReference type="eggNOG" id="arCOG01348">
    <property type="taxonomic scope" value="Archaea"/>
</dbReference>
<dbReference type="GO" id="GO:0003951">
    <property type="term" value="F:NAD+ kinase activity"/>
    <property type="evidence" value="ECO:0007669"/>
    <property type="project" value="InterPro"/>
</dbReference>
<comment type="caution">
    <text evidence="1">The sequence shown here is derived from an EMBL/GenBank/DDBJ whole genome shotgun (WGS) entry which is preliminary data.</text>
</comment>
<dbReference type="AlphaFoldDB" id="M0M204"/>
<keyword evidence="1" id="KW-0808">Transferase</keyword>
<dbReference type="RefSeq" id="WP_006672544.1">
    <property type="nucleotide sequence ID" value="NZ_AOMA01000078.1"/>
</dbReference>
<reference evidence="1 2" key="1">
    <citation type="journal article" date="2014" name="PLoS Genet.">
        <title>Phylogenetically driven sequencing of extremely halophilic archaea reveals strategies for static and dynamic osmo-response.</title>
        <authorList>
            <person name="Becker E.A."/>
            <person name="Seitzer P.M."/>
            <person name="Tritt A."/>
            <person name="Larsen D."/>
            <person name="Krusor M."/>
            <person name="Yao A.I."/>
            <person name="Wu D."/>
            <person name="Madern D."/>
            <person name="Eisen J.A."/>
            <person name="Darling A.E."/>
            <person name="Facciotti M.T."/>
        </authorList>
    </citation>
    <scope>NUCLEOTIDE SEQUENCE [LARGE SCALE GENOMIC DNA]</scope>
    <source>
        <strain evidence="1 2">JCM 10879</strain>
    </source>
</reference>
<evidence type="ECO:0000313" key="1">
    <source>
        <dbReference type="EMBL" id="EMA39857.1"/>
    </source>
</evidence>